<dbReference type="AlphaFoldDB" id="A0A3B5MBK2"/>
<dbReference type="Ensembl" id="ENSXCOT00000017294.1">
    <property type="protein sequence ID" value="ENSXCOP00000017074.1"/>
    <property type="gene ID" value="ENSXCOG00000012881.1"/>
</dbReference>
<dbReference type="Pfam" id="PF14670">
    <property type="entry name" value="FXa_inhibition"/>
    <property type="match status" value="1"/>
</dbReference>
<protein>
    <submittedName>
        <fullName evidence="1">Uncharacterized protein</fullName>
    </submittedName>
</protein>
<reference evidence="1" key="2">
    <citation type="submission" date="2025-09" db="UniProtKB">
        <authorList>
            <consortium name="Ensembl"/>
        </authorList>
    </citation>
    <scope>IDENTIFICATION</scope>
</reference>
<name>A0A3B5MBK2_9TELE</name>
<evidence type="ECO:0000313" key="1">
    <source>
        <dbReference type="Ensembl" id="ENSXCOP00000017074.1"/>
    </source>
</evidence>
<dbReference type="Proteomes" id="UP000261380">
    <property type="component" value="Unplaced"/>
</dbReference>
<sequence>MSAAPDENYVNECEVDEGGCEGYCCNTIGSYYCKCPEGSKVGPDGKACNVVFSFCAVLHENRHAS</sequence>
<dbReference type="GeneTree" id="ENSGT00940000177208"/>
<accession>A0A3B5MBK2</accession>
<evidence type="ECO:0000313" key="2">
    <source>
        <dbReference type="Proteomes" id="UP000261380"/>
    </source>
</evidence>
<dbReference type="Gene3D" id="2.10.25.10">
    <property type="entry name" value="Laminin"/>
    <property type="match status" value="1"/>
</dbReference>
<reference evidence="1" key="1">
    <citation type="submission" date="2025-08" db="UniProtKB">
        <authorList>
            <consortium name="Ensembl"/>
        </authorList>
    </citation>
    <scope>IDENTIFICATION</scope>
</reference>
<dbReference type="SUPFAM" id="SSF57196">
    <property type="entry name" value="EGF/Laminin"/>
    <property type="match status" value="1"/>
</dbReference>
<organism evidence="1 2">
    <name type="scientific">Xiphophorus couchianus</name>
    <name type="common">Monterrey platyfish</name>
    <dbReference type="NCBI Taxonomy" id="32473"/>
    <lineage>
        <taxon>Eukaryota</taxon>
        <taxon>Metazoa</taxon>
        <taxon>Chordata</taxon>
        <taxon>Craniata</taxon>
        <taxon>Vertebrata</taxon>
        <taxon>Euteleostomi</taxon>
        <taxon>Actinopterygii</taxon>
        <taxon>Neopterygii</taxon>
        <taxon>Teleostei</taxon>
        <taxon>Neoteleostei</taxon>
        <taxon>Acanthomorphata</taxon>
        <taxon>Ovalentaria</taxon>
        <taxon>Atherinomorphae</taxon>
        <taxon>Cyprinodontiformes</taxon>
        <taxon>Poeciliidae</taxon>
        <taxon>Poeciliinae</taxon>
        <taxon>Xiphophorus</taxon>
    </lineage>
</organism>
<keyword evidence="2" id="KW-1185">Reference proteome</keyword>
<proteinExistence type="predicted"/>
<dbReference type="STRING" id="32473.ENSXCOP00000017074"/>